<dbReference type="Pfam" id="PF13443">
    <property type="entry name" value="HTH_26"/>
    <property type="match status" value="1"/>
</dbReference>
<reference evidence="2 3" key="1">
    <citation type="submission" date="2017-10" db="EMBL/GenBank/DDBJ databases">
        <title>Resolving the taxonomy of Roseburia spp., Eubacterium rectale and Agathobacter spp. through phylogenomic analysis.</title>
        <authorList>
            <person name="Sheridan P.O."/>
            <person name="Walker A.W."/>
            <person name="Duncan S.H."/>
            <person name="Scott K.P."/>
            <person name="Toole P.W.O."/>
            <person name="Luis P."/>
            <person name="Flint H.J."/>
        </authorList>
    </citation>
    <scope>NUCLEOTIDE SEQUENCE [LARGE SCALE GENOMIC DNA]</scope>
    <source>
        <strain evidence="2 3">JK626</strain>
    </source>
</reference>
<dbReference type="PROSITE" id="PS50943">
    <property type="entry name" value="HTH_CROC1"/>
    <property type="match status" value="1"/>
</dbReference>
<accession>A0A2G3DXE8</accession>
<comment type="caution">
    <text evidence="2">The sequence shown here is derived from an EMBL/GenBank/DDBJ whole genome shotgun (WGS) entry which is preliminary data.</text>
</comment>
<organism evidence="2 3">
    <name type="scientific">Pseudobutyrivibrio ruminis</name>
    <dbReference type="NCBI Taxonomy" id="46206"/>
    <lineage>
        <taxon>Bacteria</taxon>
        <taxon>Bacillati</taxon>
        <taxon>Bacillota</taxon>
        <taxon>Clostridia</taxon>
        <taxon>Lachnospirales</taxon>
        <taxon>Lachnospiraceae</taxon>
        <taxon>Pseudobutyrivibrio</taxon>
    </lineage>
</organism>
<dbReference type="SUPFAM" id="SSF47413">
    <property type="entry name" value="lambda repressor-like DNA-binding domains"/>
    <property type="match status" value="1"/>
</dbReference>
<gene>
    <name evidence="2" type="ORF">CSX01_03305</name>
</gene>
<name>A0A2G3DXE8_9FIRM</name>
<protein>
    <submittedName>
        <fullName evidence="2">Cro/Cl family transcriptional regulator</fullName>
    </submittedName>
</protein>
<evidence type="ECO:0000313" key="2">
    <source>
        <dbReference type="EMBL" id="PHU35641.1"/>
    </source>
</evidence>
<dbReference type="GO" id="GO:0003677">
    <property type="term" value="F:DNA binding"/>
    <property type="evidence" value="ECO:0007669"/>
    <property type="project" value="InterPro"/>
</dbReference>
<sequence length="66" mass="8114">MLQLRIDEILEEQEHSKYWLYKKMEPMSYQNFNKIYNNETSSIKFETLEKLKNALNVTYDDLFKES</sequence>
<dbReference type="InterPro" id="IPR001387">
    <property type="entry name" value="Cro/C1-type_HTH"/>
</dbReference>
<proteinExistence type="predicted"/>
<dbReference type="EMBL" id="PDYF01000008">
    <property type="protein sequence ID" value="PHU35641.1"/>
    <property type="molecule type" value="Genomic_DNA"/>
</dbReference>
<dbReference type="InterPro" id="IPR010982">
    <property type="entry name" value="Lambda_DNA-bd_dom_sf"/>
</dbReference>
<dbReference type="RefSeq" id="WP_099391433.1">
    <property type="nucleotide sequence ID" value="NZ_PDYF01000008.1"/>
</dbReference>
<feature type="domain" description="HTH cro/C1-type" evidence="1">
    <location>
        <begin position="37"/>
        <end position="62"/>
    </location>
</feature>
<reference evidence="2 3" key="2">
    <citation type="submission" date="2017-10" db="EMBL/GenBank/DDBJ databases">
        <authorList>
            <person name="Banno H."/>
            <person name="Chua N.-H."/>
        </authorList>
    </citation>
    <scope>NUCLEOTIDE SEQUENCE [LARGE SCALE GENOMIC DNA]</scope>
    <source>
        <strain evidence="2 3">JK626</strain>
    </source>
</reference>
<evidence type="ECO:0000313" key="3">
    <source>
        <dbReference type="Proteomes" id="UP000225889"/>
    </source>
</evidence>
<dbReference type="Gene3D" id="1.10.260.40">
    <property type="entry name" value="lambda repressor-like DNA-binding domains"/>
    <property type="match status" value="1"/>
</dbReference>
<evidence type="ECO:0000259" key="1">
    <source>
        <dbReference type="PROSITE" id="PS50943"/>
    </source>
</evidence>
<dbReference type="AlphaFoldDB" id="A0A2G3DXE8"/>
<dbReference type="Proteomes" id="UP000225889">
    <property type="component" value="Unassembled WGS sequence"/>
</dbReference>